<comment type="caution">
    <text evidence="1">The sequence shown here is derived from an EMBL/GenBank/DDBJ whole genome shotgun (WGS) entry which is preliminary data.</text>
</comment>
<evidence type="ECO:0000313" key="2">
    <source>
        <dbReference type="Proteomes" id="UP000248314"/>
    </source>
</evidence>
<reference evidence="1 2" key="1">
    <citation type="submission" date="2018-05" db="EMBL/GenBank/DDBJ databases">
        <title>Genomic Encyclopedia of Type Strains, Phase I: the one thousand microbial genomes (KMG-I) project.</title>
        <authorList>
            <person name="Kyrpides N."/>
        </authorList>
    </citation>
    <scope>NUCLEOTIDE SEQUENCE [LARGE SCALE GENOMIC DNA]</scope>
    <source>
        <strain evidence="1 2">DSM 15611</strain>
    </source>
</reference>
<protein>
    <submittedName>
        <fullName evidence="1">Uncharacterized protein</fullName>
    </submittedName>
</protein>
<keyword evidence="2" id="KW-1185">Reference proteome</keyword>
<dbReference type="STRING" id="1122991.GCA_000613445_00700"/>
<dbReference type="Proteomes" id="UP000248314">
    <property type="component" value="Unassembled WGS sequence"/>
</dbReference>
<sequence>MIVESIHYINIVQLFYVIGKIIPLHKARGLKKQVNGLTNQSFYNIVCNLLVL</sequence>
<organism evidence="1 2">
    <name type="scientific">Hoylesella shahii DSM 15611 = JCM 12083</name>
    <dbReference type="NCBI Taxonomy" id="1122991"/>
    <lineage>
        <taxon>Bacteria</taxon>
        <taxon>Pseudomonadati</taxon>
        <taxon>Bacteroidota</taxon>
        <taxon>Bacteroidia</taxon>
        <taxon>Bacteroidales</taxon>
        <taxon>Prevotellaceae</taxon>
        <taxon>Hoylesella</taxon>
    </lineage>
</organism>
<dbReference type="AlphaFoldDB" id="A0A318I2B6"/>
<dbReference type="EMBL" id="QJJX01000001">
    <property type="protein sequence ID" value="PXX24749.1"/>
    <property type="molecule type" value="Genomic_DNA"/>
</dbReference>
<name>A0A318I2B6_9BACT</name>
<evidence type="ECO:0000313" key="1">
    <source>
        <dbReference type="EMBL" id="PXX24749.1"/>
    </source>
</evidence>
<proteinExistence type="predicted"/>
<accession>A0A318I2B6</accession>
<gene>
    <name evidence="1" type="ORF">EJ73_00014</name>
</gene>